<dbReference type="Proteomes" id="UP000184231">
    <property type="component" value="Unassembled WGS sequence"/>
</dbReference>
<proteinExistence type="predicted"/>
<evidence type="ECO:0000313" key="2">
    <source>
        <dbReference type="Proteomes" id="UP000184231"/>
    </source>
</evidence>
<organism evidence="1 2">
    <name type="scientific">Arenibacter nanhaiticus</name>
    <dbReference type="NCBI Taxonomy" id="558155"/>
    <lineage>
        <taxon>Bacteria</taxon>
        <taxon>Pseudomonadati</taxon>
        <taxon>Bacteroidota</taxon>
        <taxon>Flavobacteriia</taxon>
        <taxon>Flavobacteriales</taxon>
        <taxon>Flavobacteriaceae</taxon>
        <taxon>Arenibacter</taxon>
    </lineage>
</organism>
<gene>
    <name evidence="1" type="ORF">SAMN04487911_10997</name>
</gene>
<sequence>MCNSYFLNLIKHLIKLNIFSANGISSSNLYLLSINYIVSKYQGDLCVFEKK</sequence>
<reference evidence="1 2" key="1">
    <citation type="submission" date="2016-11" db="EMBL/GenBank/DDBJ databases">
        <authorList>
            <person name="Jaros S."/>
            <person name="Januszkiewicz K."/>
            <person name="Wedrychowicz H."/>
        </authorList>
    </citation>
    <scope>NUCLEOTIDE SEQUENCE [LARGE SCALE GENOMIC DNA]</scope>
    <source>
        <strain evidence="1 2">CGMCC 1.8863</strain>
    </source>
</reference>
<accession>A0A1M6FVB6</accession>
<name>A0A1M6FVB6_9FLAO</name>
<dbReference type="EMBL" id="FQYX01000009">
    <property type="protein sequence ID" value="SHJ01623.1"/>
    <property type="molecule type" value="Genomic_DNA"/>
</dbReference>
<keyword evidence="2" id="KW-1185">Reference proteome</keyword>
<protein>
    <submittedName>
        <fullName evidence="1">Uncharacterized protein</fullName>
    </submittedName>
</protein>
<evidence type="ECO:0000313" key="1">
    <source>
        <dbReference type="EMBL" id="SHJ01623.1"/>
    </source>
</evidence>
<dbReference type="AlphaFoldDB" id="A0A1M6FVB6"/>